<feature type="chain" id="PRO_5046261768" description="Transmembrane protein" evidence="2">
    <location>
        <begin position="18"/>
        <end position="108"/>
    </location>
</feature>
<proteinExistence type="predicted"/>
<gene>
    <name evidence="3" type="ORF">GFSPODELE1_LOCUS2448</name>
</gene>
<keyword evidence="1" id="KW-0812">Transmembrane</keyword>
<evidence type="ECO:0000313" key="4">
    <source>
        <dbReference type="Proteomes" id="UP001497453"/>
    </source>
</evidence>
<keyword evidence="1" id="KW-0472">Membrane</keyword>
<dbReference type="Proteomes" id="UP001497453">
    <property type="component" value="Chromosome 11"/>
</dbReference>
<evidence type="ECO:0000256" key="1">
    <source>
        <dbReference type="SAM" id="Phobius"/>
    </source>
</evidence>
<dbReference type="EMBL" id="OZ037954">
    <property type="protein sequence ID" value="CAL1698997.1"/>
    <property type="molecule type" value="Genomic_DNA"/>
</dbReference>
<evidence type="ECO:0008006" key="5">
    <source>
        <dbReference type="Google" id="ProtNLM"/>
    </source>
</evidence>
<feature type="transmembrane region" description="Helical" evidence="1">
    <location>
        <begin position="50"/>
        <end position="70"/>
    </location>
</feature>
<keyword evidence="1" id="KW-1133">Transmembrane helix</keyword>
<name>A0ABP1CXY5_9APHY</name>
<feature type="signal peptide" evidence="2">
    <location>
        <begin position="1"/>
        <end position="17"/>
    </location>
</feature>
<accession>A0ABP1CXY5</accession>
<protein>
    <recommendedName>
        <fullName evidence="5">Transmembrane protein</fullName>
    </recommendedName>
</protein>
<reference evidence="4" key="1">
    <citation type="submission" date="2024-04" db="EMBL/GenBank/DDBJ databases">
        <authorList>
            <person name="Shaw F."/>
            <person name="Minotto A."/>
        </authorList>
    </citation>
    <scope>NUCLEOTIDE SEQUENCE [LARGE SCALE GENOMIC DNA]</scope>
</reference>
<sequence length="108" mass="11674">MPFPLFAFVNSFVTVLSVNVGNTVSAASEGRPECLVGFATGGSGHGRSAVLTIAGIILVWTAYMIVHRVGMAAQKRVRKRLEEARGEHCLDYRLIYNLGYEGNSVSVD</sequence>
<evidence type="ECO:0000256" key="2">
    <source>
        <dbReference type="SAM" id="SignalP"/>
    </source>
</evidence>
<evidence type="ECO:0000313" key="3">
    <source>
        <dbReference type="EMBL" id="CAL1698997.1"/>
    </source>
</evidence>
<keyword evidence="4" id="KW-1185">Reference proteome</keyword>
<keyword evidence="2" id="KW-0732">Signal</keyword>
<organism evidence="3 4">
    <name type="scientific">Somion occarium</name>
    <dbReference type="NCBI Taxonomy" id="3059160"/>
    <lineage>
        <taxon>Eukaryota</taxon>
        <taxon>Fungi</taxon>
        <taxon>Dikarya</taxon>
        <taxon>Basidiomycota</taxon>
        <taxon>Agaricomycotina</taxon>
        <taxon>Agaricomycetes</taxon>
        <taxon>Polyporales</taxon>
        <taxon>Cerrenaceae</taxon>
        <taxon>Somion</taxon>
    </lineage>
</organism>